<keyword evidence="4" id="KW-0175">Coiled coil</keyword>
<accession>A0A6J2VW80</accession>
<feature type="compositionally biased region" description="Basic and acidic residues" evidence="7">
    <location>
        <begin position="1156"/>
        <end position="1174"/>
    </location>
</feature>
<feature type="compositionally biased region" description="Low complexity" evidence="7">
    <location>
        <begin position="994"/>
        <end position="1009"/>
    </location>
</feature>
<keyword evidence="3 6" id="KW-0493">Microtubule</keyword>
<feature type="compositionally biased region" description="Basic and acidic residues" evidence="7">
    <location>
        <begin position="498"/>
        <end position="507"/>
    </location>
</feature>
<dbReference type="Gene3D" id="3.10.20.360">
    <property type="entry name" value="CKK domain"/>
    <property type="match status" value="1"/>
</dbReference>
<feature type="compositionally biased region" description="Polar residues" evidence="7">
    <location>
        <begin position="939"/>
        <end position="951"/>
    </location>
</feature>
<dbReference type="SUPFAM" id="SSF47576">
    <property type="entry name" value="Calponin-homology domain, CH-domain"/>
    <property type="match status" value="1"/>
</dbReference>
<dbReference type="Pfam" id="PF25532">
    <property type="entry name" value="CH_CAMSAP2_N"/>
    <property type="match status" value="1"/>
</dbReference>
<evidence type="ECO:0000256" key="3">
    <source>
        <dbReference type="ARBA" id="ARBA00022701"/>
    </source>
</evidence>
<evidence type="ECO:0000256" key="4">
    <source>
        <dbReference type="ARBA" id="ARBA00023054"/>
    </source>
</evidence>
<feature type="compositionally biased region" description="Basic and acidic residues" evidence="7">
    <location>
        <begin position="1091"/>
        <end position="1107"/>
    </location>
</feature>
<evidence type="ECO:0000259" key="9">
    <source>
        <dbReference type="PROSITE" id="PS51508"/>
    </source>
</evidence>
<dbReference type="PANTHER" id="PTHR21595:SF2">
    <property type="entry name" value="CALMODULIN-REGULATED SPECTRIN-ASSOCIATED PROTEIN 3"/>
    <property type="match status" value="1"/>
</dbReference>
<dbReference type="Proteomes" id="UP000504632">
    <property type="component" value="Chromosome 7"/>
</dbReference>
<feature type="compositionally biased region" description="Polar residues" evidence="7">
    <location>
        <begin position="199"/>
        <end position="209"/>
    </location>
</feature>
<comment type="domain">
    <text evidence="6">The CKK domain binds microtubules.</text>
</comment>
<dbReference type="GO" id="GO:0036449">
    <property type="term" value="C:microtubule minus-end"/>
    <property type="evidence" value="ECO:0007669"/>
    <property type="project" value="TreeGrafter"/>
</dbReference>
<reference evidence="11" key="1">
    <citation type="submission" date="2025-08" db="UniProtKB">
        <authorList>
            <consortium name="RefSeq"/>
        </authorList>
    </citation>
    <scope>IDENTIFICATION</scope>
</reference>
<feature type="compositionally biased region" description="Basic and acidic residues" evidence="7">
    <location>
        <begin position="539"/>
        <end position="550"/>
    </location>
</feature>
<evidence type="ECO:0000256" key="1">
    <source>
        <dbReference type="ARBA" id="ARBA00004245"/>
    </source>
</evidence>
<feature type="domain" description="CKK" evidence="9">
    <location>
        <begin position="1295"/>
        <end position="1429"/>
    </location>
</feature>
<dbReference type="PANTHER" id="PTHR21595">
    <property type="entry name" value="PATRONIN"/>
    <property type="match status" value="1"/>
</dbReference>
<organism evidence="10 11">
    <name type="scientific">Chanos chanos</name>
    <name type="common">Milkfish</name>
    <name type="synonym">Mugil chanos</name>
    <dbReference type="NCBI Taxonomy" id="29144"/>
    <lineage>
        <taxon>Eukaryota</taxon>
        <taxon>Metazoa</taxon>
        <taxon>Chordata</taxon>
        <taxon>Craniata</taxon>
        <taxon>Vertebrata</taxon>
        <taxon>Euteleostomi</taxon>
        <taxon>Actinopterygii</taxon>
        <taxon>Neopterygii</taxon>
        <taxon>Teleostei</taxon>
        <taxon>Ostariophysi</taxon>
        <taxon>Gonorynchiformes</taxon>
        <taxon>Chanidae</taxon>
        <taxon>Chanos</taxon>
    </lineage>
</organism>
<dbReference type="PROSITE" id="PS51508">
    <property type="entry name" value="CKK"/>
    <property type="match status" value="1"/>
</dbReference>
<comment type="similarity">
    <text evidence="6">Belongs to the CAMSAP1 family.</text>
</comment>
<dbReference type="FunFam" id="3.10.20.360:FF:000001">
    <property type="entry name" value="Calmodulin-regulated spectrin-associated protein 3 isoform 2"/>
    <property type="match status" value="1"/>
</dbReference>
<dbReference type="InterPro" id="IPR022613">
    <property type="entry name" value="CH_CAMSAP_2"/>
</dbReference>
<dbReference type="InterPro" id="IPR058042">
    <property type="entry name" value="CAMSAP_N"/>
</dbReference>
<evidence type="ECO:0000256" key="5">
    <source>
        <dbReference type="ARBA" id="ARBA00023212"/>
    </source>
</evidence>
<dbReference type="Pfam" id="PF17095">
    <property type="entry name" value="CAMSAP_CC1"/>
    <property type="match status" value="1"/>
</dbReference>
<protein>
    <submittedName>
        <fullName evidence="11">Calmodulin-regulated spectrin-associated protein 3</fullName>
    </submittedName>
</protein>
<dbReference type="SMART" id="SM01051">
    <property type="entry name" value="CAMSAP_CKK"/>
    <property type="match status" value="1"/>
</dbReference>
<feature type="compositionally biased region" description="Low complexity" evidence="7">
    <location>
        <begin position="1176"/>
        <end position="1211"/>
    </location>
</feature>
<dbReference type="InterPro" id="IPR011033">
    <property type="entry name" value="PRC_barrel-like_sf"/>
</dbReference>
<feature type="region of interest" description="Disordered" evidence="7">
    <location>
        <begin position="795"/>
        <end position="1074"/>
    </location>
</feature>
<feature type="compositionally biased region" description="Polar residues" evidence="7">
    <location>
        <begin position="969"/>
        <end position="981"/>
    </location>
</feature>
<dbReference type="InterPro" id="IPR036872">
    <property type="entry name" value="CH_dom_sf"/>
</dbReference>
<proteinExistence type="inferred from homology"/>
<evidence type="ECO:0000256" key="2">
    <source>
        <dbReference type="ARBA" id="ARBA00022490"/>
    </source>
</evidence>
<feature type="compositionally biased region" description="Low complexity" evidence="7">
    <location>
        <begin position="842"/>
        <end position="852"/>
    </location>
</feature>
<dbReference type="GeneID" id="115817084"/>
<dbReference type="GO" id="GO:0031122">
    <property type="term" value="P:cytoplasmic microtubule organization"/>
    <property type="evidence" value="ECO:0007669"/>
    <property type="project" value="TreeGrafter"/>
</dbReference>
<dbReference type="Pfam" id="PF08683">
    <property type="entry name" value="CAMSAP_CKK"/>
    <property type="match status" value="1"/>
</dbReference>
<evidence type="ECO:0000313" key="11">
    <source>
        <dbReference type="RefSeq" id="XP_030636188.1"/>
    </source>
</evidence>
<dbReference type="GO" id="GO:0005516">
    <property type="term" value="F:calmodulin binding"/>
    <property type="evidence" value="ECO:0007669"/>
    <property type="project" value="InterPro"/>
</dbReference>
<dbReference type="PROSITE" id="PS50021">
    <property type="entry name" value="CH"/>
    <property type="match status" value="1"/>
</dbReference>
<dbReference type="InParanoid" id="A0A6J2VW80"/>
<sequence>MVDATTMKKSSAVPEIKPLDQYDLNRAKICASVRWLLLKSFGSGENIPADLREPLYSDQYEQEHLRPGVLRLLLSAELYCRALSAVQQEAPQQCAAGAPRDHASVLHVLSKRGLSPQYQDRTVTETELRRIPPHTEAHLAVIDAMMSLAAMDTVGAVKMAKEAGQLGGGSSWENCLLFWVNKVNQKMRENTEAGEGQKPQPSSELQPVQPSCPTRWYWKLVPHAIAFCLKESGNKPPVIRYRKDKVQSKRTPSFPVVSGLKDLSSGCAVASLLHFYCPHILRLEDVCLKDTMAVADSLHNLQLIREFCDSFLKGCCPLVLEDLLYTPLTLQVNIMCFVAELLRWFELQKPDFVQPLHTLDLTDASGLEDCISPDNGNSNSGSPSFIFKQPFLPISSPVSPAGGTEGRGWSKKQISRPLSAVAFSIPFPLDSDVDIVMGNPLFRSVSTDSLTPGVAAGTGSTPYSPPEDLSRLIHTAPLGELPTIEEALQIIHTGRGVRTEPRLRPEGAPDGFYLHSPEENGSRLSSSAPCRSGMIYRPIGRDLEAREMRGGGRRTSVGSRDDDSVLRDGSVDSDASEDYPRCSSSNPVTPANGPKVGRMTSFAERRKRVPETSESSPTTSAVPGLEDLMSPGLGSPVGAAEAQELGARLEEKRRAIEAQKRRIEAIFTRHRQRLGKNAFLQLRREQGEGGAAEEAESMTLEERLTRMEEELRVQEEKDKQEEASKQKEEKEKERENGGEKERPGTGTQGEMKAPPKLEKQVTFSVEPRTGSEREPPLAEYNEAVSKLSSVLQTLQRDMQRLTEQQQRLMGKKVPSPARATPSKRTSNPSKAWVIPAGPNSSTTPTKTMTTPPRLSRESTRVLSPSGSPSRSGHAQSTTPRSPQAATSSSTPSRKARNGTPKSPRHQRPTRPSDLGFPPLTRVLAPAQNVDTLPHLRRVSPSQCQVQTSSSIRLGGAQTPQGCPPHPPVTQESASESGSSDDPTPLFSLELEAEPSQPGGATGSSSGAPSECSFGSDVLNSAPLMEEEGPLETAEETDHEQGPEIFSSDSMSDQTESESKGGVGFYVKEEGLSEEEMAQRRAVLLERQQRRAEEIKRRRQWHDQERENGCSSSSDDVRSSQVIPPLSQSLPTSYTPPPPSQTTPPATPQRRGAFTRAEYERRQQLRIMSDLDKALKQKTATARTAKKQQQQQQQQRRPPSHHSNTTHTTRSPGKPVAESKPGKTHAVSSHSPSARTHPLNPNQINSPPPATKPTSSCVDSPSQPMSPGRLANQNGDRDWENGSNDSSPASGPEYTGPRLFKEPSFKSNKFIIHNALSRCCLAGKVNEAQKNRIVEEMEKSSANHFLILLRDASCQFRGVYTLSADSDELVRLCGIGPRLISSSCVESLYKYSSDRKQFSTIPSKTMSMSVDAFTVPAHLWHGKKQGTPKKASTPK</sequence>
<dbReference type="RefSeq" id="XP_030636188.1">
    <property type="nucleotide sequence ID" value="XM_030780328.1"/>
</dbReference>
<feature type="compositionally biased region" description="Low complexity" evidence="7">
    <location>
        <begin position="876"/>
        <end position="892"/>
    </location>
</feature>
<keyword evidence="10" id="KW-1185">Reference proteome</keyword>
<feature type="compositionally biased region" description="Acidic residues" evidence="7">
    <location>
        <begin position="1024"/>
        <end position="1037"/>
    </location>
</feature>
<feature type="domain" description="Calponin-homology (CH)" evidence="8">
    <location>
        <begin position="232"/>
        <end position="346"/>
    </location>
</feature>
<feature type="region of interest" description="Disordered" evidence="7">
    <location>
        <begin position="1091"/>
        <end position="1298"/>
    </location>
</feature>
<feature type="compositionally biased region" description="Basic and acidic residues" evidence="7">
    <location>
        <begin position="700"/>
        <end position="743"/>
    </location>
</feature>
<dbReference type="Pfam" id="PF11971">
    <property type="entry name" value="CAMSAP_CH"/>
    <property type="match status" value="1"/>
</dbReference>
<dbReference type="OrthoDB" id="2125658at2759"/>
<dbReference type="GO" id="GO:0030507">
    <property type="term" value="F:spectrin binding"/>
    <property type="evidence" value="ECO:0007669"/>
    <property type="project" value="InterPro"/>
</dbReference>
<evidence type="ECO:0000256" key="7">
    <source>
        <dbReference type="SAM" id="MobiDB-lite"/>
    </source>
</evidence>
<dbReference type="InterPro" id="IPR014797">
    <property type="entry name" value="CKK_CAMSAP"/>
</dbReference>
<feature type="compositionally biased region" description="Polar residues" evidence="7">
    <location>
        <begin position="1251"/>
        <end position="1264"/>
    </location>
</feature>
<feature type="region of interest" description="Disordered" evidence="7">
    <location>
        <begin position="189"/>
        <end position="209"/>
    </location>
</feature>
<keyword evidence="2" id="KW-0963">Cytoplasm</keyword>
<dbReference type="InterPro" id="IPR032940">
    <property type="entry name" value="CAMSAP"/>
</dbReference>
<dbReference type="GO" id="GO:0051011">
    <property type="term" value="F:microtubule minus-end binding"/>
    <property type="evidence" value="ECO:0007669"/>
    <property type="project" value="TreeGrafter"/>
</dbReference>
<feature type="compositionally biased region" description="Basic and acidic residues" evidence="7">
    <location>
        <begin position="559"/>
        <end position="570"/>
    </location>
</feature>
<dbReference type="InterPro" id="IPR038209">
    <property type="entry name" value="CKK_dom_sf"/>
</dbReference>
<feature type="region of interest" description="Disordered" evidence="7">
    <location>
        <begin position="498"/>
        <end position="637"/>
    </location>
</feature>
<feature type="compositionally biased region" description="Polar residues" evidence="7">
    <location>
        <begin position="1225"/>
        <end position="1244"/>
    </location>
</feature>
<evidence type="ECO:0000313" key="10">
    <source>
        <dbReference type="Proteomes" id="UP000504632"/>
    </source>
</evidence>
<name>A0A6J2VW80_CHACN</name>
<evidence type="ECO:0000256" key="6">
    <source>
        <dbReference type="PROSITE-ProRule" id="PRU00841"/>
    </source>
</evidence>
<dbReference type="InterPro" id="IPR001715">
    <property type="entry name" value="CH_dom"/>
</dbReference>
<feature type="region of interest" description="Disordered" evidence="7">
    <location>
        <begin position="675"/>
        <end position="781"/>
    </location>
</feature>
<gene>
    <name evidence="11" type="primary">LOC115817084</name>
</gene>
<dbReference type="GO" id="GO:0007026">
    <property type="term" value="P:negative regulation of microtubule depolymerization"/>
    <property type="evidence" value="ECO:0007669"/>
    <property type="project" value="TreeGrafter"/>
</dbReference>
<dbReference type="SUPFAM" id="SSF50346">
    <property type="entry name" value="PRC-barrel domain"/>
    <property type="match status" value="1"/>
</dbReference>
<feature type="compositionally biased region" description="Polar residues" evidence="7">
    <location>
        <begin position="795"/>
        <end position="807"/>
    </location>
</feature>
<feature type="compositionally biased region" description="Pro residues" evidence="7">
    <location>
        <begin position="1133"/>
        <end position="1146"/>
    </location>
</feature>
<keyword evidence="5" id="KW-0206">Cytoskeleton</keyword>
<feature type="compositionally biased region" description="Polar residues" evidence="7">
    <location>
        <begin position="860"/>
        <end position="875"/>
    </location>
</feature>
<comment type="subcellular location">
    <subcellularLocation>
        <location evidence="1">Cytoplasm</location>
        <location evidence="1">Cytoskeleton</location>
    </subcellularLocation>
</comment>
<dbReference type="GO" id="GO:0031175">
    <property type="term" value="P:neuron projection development"/>
    <property type="evidence" value="ECO:0007669"/>
    <property type="project" value="InterPro"/>
</dbReference>
<evidence type="ECO:0000259" key="8">
    <source>
        <dbReference type="PROSITE" id="PS50021"/>
    </source>
</evidence>
<feature type="compositionally biased region" description="Low complexity" evidence="7">
    <location>
        <begin position="1123"/>
        <end position="1132"/>
    </location>
</feature>
<dbReference type="InterPro" id="IPR031372">
    <property type="entry name" value="CAMSAP_CC1"/>
</dbReference>